<keyword evidence="1" id="KW-1133">Transmembrane helix</keyword>
<protein>
    <submittedName>
        <fullName evidence="2">YlaH-like protein</fullName>
    </submittedName>
</protein>
<evidence type="ECO:0000313" key="2">
    <source>
        <dbReference type="EMBL" id="AIG27847.1"/>
    </source>
</evidence>
<evidence type="ECO:0000256" key="1">
    <source>
        <dbReference type="SAM" id="Phobius"/>
    </source>
</evidence>
<organism evidence="2 3">
    <name type="scientific">Brevibacillus laterosporus LMG 15441</name>
    <dbReference type="NCBI Taxonomy" id="1042163"/>
    <lineage>
        <taxon>Bacteria</taxon>
        <taxon>Bacillati</taxon>
        <taxon>Bacillota</taxon>
        <taxon>Bacilli</taxon>
        <taxon>Bacillales</taxon>
        <taxon>Paenibacillaceae</taxon>
        <taxon>Brevibacillus</taxon>
    </lineage>
</organism>
<sequence>MELLELASIYDPANPEVLTWYDHFFMWADLQRYWIIFVYLLLVYYLGFAERIRMPILKTALLIILLLLGSVIFAILDTQLPVRGGLFVAIIILTIVKLRTSTKRTRDTEAKS</sequence>
<evidence type="ECO:0000313" key="3">
    <source>
        <dbReference type="Proteomes" id="UP000005850"/>
    </source>
</evidence>
<feature type="transmembrane region" description="Helical" evidence="1">
    <location>
        <begin position="82"/>
        <end position="98"/>
    </location>
</feature>
<dbReference type="Proteomes" id="UP000005850">
    <property type="component" value="Chromosome"/>
</dbReference>
<dbReference type="RefSeq" id="WP_003336638.1">
    <property type="nucleotide sequence ID" value="NZ_CP007806.1"/>
</dbReference>
<dbReference type="AlphaFoldDB" id="A0A075R5H8"/>
<gene>
    <name evidence="2" type="ORF">BRLA_c035350</name>
</gene>
<accession>A0A075R5H8</accession>
<feature type="transmembrane region" description="Helical" evidence="1">
    <location>
        <begin position="30"/>
        <end position="47"/>
    </location>
</feature>
<reference evidence="2 3" key="1">
    <citation type="journal article" date="2011" name="J. Bacteriol.">
        <title>Genome sequence of Brevibacillus laterosporus LMG 15441, a pathogen of invertebrates.</title>
        <authorList>
            <person name="Djukic M."/>
            <person name="Poehlein A."/>
            <person name="Thurmer A."/>
            <person name="Daniel R."/>
        </authorList>
    </citation>
    <scope>NUCLEOTIDE SEQUENCE [LARGE SCALE GENOMIC DNA]</scope>
    <source>
        <strain evidence="2 3">LMG 15441</strain>
    </source>
</reference>
<dbReference type="EMBL" id="CP007806">
    <property type="protein sequence ID" value="AIG27847.1"/>
    <property type="molecule type" value="Genomic_DNA"/>
</dbReference>
<name>A0A075R5H8_BRELA</name>
<keyword evidence="3" id="KW-1185">Reference proteome</keyword>
<keyword evidence="1" id="KW-0812">Transmembrane</keyword>
<dbReference type="HOGENOM" id="CLU_2141097_0_0_9"/>
<proteinExistence type="predicted"/>
<dbReference type="InterPro" id="IPR025620">
    <property type="entry name" value="YlaH"/>
</dbReference>
<dbReference type="Pfam" id="PF14036">
    <property type="entry name" value="YlaH"/>
    <property type="match status" value="1"/>
</dbReference>
<feature type="transmembrane region" description="Helical" evidence="1">
    <location>
        <begin position="59"/>
        <end position="76"/>
    </location>
</feature>
<dbReference type="STRING" id="1042163.BRLA_c035350"/>
<dbReference type="KEGG" id="blr:BRLA_c035350"/>
<keyword evidence="1" id="KW-0472">Membrane</keyword>